<dbReference type="SUPFAM" id="SSF48498">
    <property type="entry name" value="Tetracyclin repressor-like, C-terminal domain"/>
    <property type="match status" value="1"/>
</dbReference>
<dbReference type="SUPFAM" id="SSF46689">
    <property type="entry name" value="Homeodomain-like"/>
    <property type="match status" value="1"/>
</dbReference>
<dbReference type="AlphaFoldDB" id="A0A426V5M1"/>
<dbReference type="InterPro" id="IPR009057">
    <property type="entry name" value="Homeodomain-like_sf"/>
</dbReference>
<keyword evidence="5" id="KW-1185">Reference proteome</keyword>
<dbReference type="Proteomes" id="UP000277256">
    <property type="component" value="Unassembled WGS sequence"/>
</dbReference>
<dbReference type="InterPro" id="IPR001647">
    <property type="entry name" value="HTH_TetR"/>
</dbReference>
<comment type="caution">
    <text evidence="4">The sequence shown here is derived from an EMBL/GenBank/DDBJ whole genome shotgun (WGS) entry which is preliminary data.</text>
</comment>
<evidence type="ECO:0000313" key="5">
    <source>
        <dbReference type="Proteomes" id="UP000277256"/>
    </source>
</evidence>
<dbReference type="Gene3D" id="1.10.357.10">
    <property type="entry name" value="Tetracycline Repressor, domain 2"/>
    <property type="match status" value="1"/>
</dbReference>
<reference evidence="4 5" key="1">
    <citation type="submission" date="2018-12" db="EMBL/GenBank/DDBJ databases">
        <title>Glycomyces sp. YIM 121974 draft genome.</title>
        <authorList>
            <person name="Li Q."/>
        </authorList>
    </citation>
    <scope>NUCLEOTIDE SEQUENCE [LARGE SCALE GENOMIC DNA]</scope>
    <source>
        <strain evidence="4 5">YIM 121974</strain>
    </source>
</reference>
<evidence type="ECO:0000259" key="3">
    <source>
        <dbReference type="PROSITE" id="PS50977"/>
    </source>
</evidence>
<accession>A0A426V5M1</accession>
<name>A0A426V5M1_9ACTN</name>
<protein>
    <submittedName>
        <fullName evidence="4">TetR family transcriptional regulator</fullName>
    </submittedName>
</protein>
<dbReference type="Pfam" id="PF00440">
    <property type="entry name" value="TetR_N"/>
    <property type="match status" value="1"/>
</dbReference>
<dbReference type="GO" id="GO:0003677">
    <property type="term" value="F:DNA binding"/>
    <property type="evidence" value="ECO:0007669"/>
    <property type="project" value="UniProtKB-UniRule"/>
</dbReference>
<dbReference type="InterPro" id="IPR036271">
    <property type="entry name" value="Tet_transcr_reg_TetR-rel_C_sf"/>
</dbReference>
<evidence type="ECO:0000313" key="4">
    <source>
        <dbReference type="EMBL" id="RRS02204.1"/>
    </source>
</evidence>
<keyword evidence="1 2" id="KW-0238">DNA-binding</keyword>
<feature type="domain" description="HTH tetR-type" evidence="3">
    <location>
        <begin position="1"/>
        <end position="50"/>
    </location>
</feature>
<dbReference type="EMBL" id="RSEB01000001">
    <property type="protein sequence ID" value="RRS02204.1"/>
    <property type="molecule type" value="Genomic_DNA"/>
</dbReference>
<gene>
    <name evidence="4" type="ORF">EIW28_01085</name>
</gene>
<sequence>MELTEGRGLHTWSIRDLAKRLDVVPSVIYHHVGGKDELCRQVAGRVTAQMRRPDPALAWQDWFRALLFPARAILSPYPGVAMWLMMHGPTFEHLTPIIDDGIAALKRAGFGEQTGLAYAAILNSAVLTVAAADERLVHADDGSRDHAQIVRDFERIGAESPGVQVLTELTAGFTSRSDAGDEYYRFVIETVLAGLERFTREA</sequence>
<organism evidence="4 5">
    <name type="scientific">Glycomyces terrestris</name>
    <dbReference type="NCBI Taxonomy" id="2493553"/>
    <lineage>
        <taxon>Bacteria</taxon>
        <taxon>Bacillati</taxon>
        <taxon>Actinomycetota</taxon>
        <taxon>Actinomycetes</taxon>
        <taxon>Glycomycetales</taxon>
        <taxon>Glycomycetaceae</taxon>
        <taxon>Glycomyces</taxon>
    </lineage>
</organism>
<dbReference type="PROSITE" id="PS50977">
    <property type="entry name" value="HTH_TETR_2"/>
    <property type="match status" value="1"/>
</dbReference>
<evidence type="ECO:0000256" key="2">
    <source>
        <dbReference type="PROSITE-ProRule" id="PRU00335"/>
    </source>
</evidence>
<evidence type="ECO:0000256" key="1">
    <source>
        <dbReference type="ARBA" id="ARBA00023125"/>
    </source>
</evidence>
<feature type="DNA-binding region" description="H-T-H motif" evidence="2">
    <location>
        <begin position="13"/>
        <end position="32"/>
    </location>
</feature>
<proteinExistence type="predicted"/>
<dbReference type="OrthoDB" id="3173376at2"/>